<protein>
    <recommendedName>
        <fullName evidence="2">Mutator-like transposase domain-containing protein</fullName>
    </recommendedName>
</protein>
<evidence type="ECO:0000256" key="1">
    <source>
        <dbReference type="SAM" id="MobiDB-lite"/>
    </source>
</evidence>
<dbReference type="Pfam" id="PF20700">
    <property type="entry name" value="Mutator"/>
    <property type="match status" value="2"/>
</dbReference>
<name>E9JCV1_SOLIN</name>
<feature type="domain" description="Mutator-like transposase" evidence="2">
    <location>
        <begin position="316"/>
        <end position="367"/>
    </location>
</feature>
<feature type="region of interest" description="Disordered" evidence="1">
    <location>
        <begin position="403"/>
        <end position="445"/>
    </location>
</feature>
<feature type="region of interest" description="Disordered" evidence="1">
    <location>
        <begin position="1"/>
        <end position="32"/>
    </location>
</feature>
<feature type="compositionally biased region" description="Basic and acidic residues" evidence="1">
    <location>
        <begin position="423"/>
        <end position="445"/>
    </location>
</feature>
<evidence type="ECO:0000259" key="2">
    <source>
        <dbReference type="Pfam" id="PF20700"/>
    </source>
</evidence>
<accession>E9JCV1</accession>
<feature type="compositionally biased region" description="Low complexity" evidence="1">
    <location>
        <begin position="8"/>
        <end position="22"/>
    </location>
</feature>
<feature type="domain" description="Mutator-like transposase" evidence="2">
    <location>
        <begin position="82"/>
        <end position="220"/>
    </location>
</feature>
<reference evidence="3" key="1">
    <citation type="journal article" date="2011" name="Proc. Natl. Acad. Sci. U.S.A.">
        <title>The genome of the fire ant Solenopsis invicta.</title>
        <authorList>
            <person name="Wurm Y."/>
            <person name="Wang J."/>
            <person name="Riba-Grognuz O."/>
            <person name="Corona M."/>
            <person name="Nygaard S."/>
            <person name="Hunt B.G."/>
            <person name="Ingram K.K."/>
            <person name="Falquet L."/>
            <person name="Nipitwattanaphon M."/>
            <person name="Gotzek D."/>
            <person name="Dijkstra M.B."/>
            <person name="Oettler J."/>
            <person name="Comtesse F."/>
            <person name="Shih C.J."/>
            <person name="Wu W.J."/>
            <person name="Yang C.C."/>
            <person name="Thomas J."/>
            <person name="Beaudoing E."/>
            <person name="Pradervand S."/>
            <person name="Flegel V."/>
            <person name="Cook E.D."/>
            <person name="Fabbretti R."/>
            <person name="Stockinger H."/>
            <person name="Long L."/>
            <person name="Farmerie W.G."/>
            <person name="Oakey J."/>
            <person name="Boomsma J.J."/>
            <person name="Pamilo P."/>
            <person name="Yi S.V."/>
            <person name="Heinze J."/>
            <person name="Goodisman M.A."/>
            <person name="Farinelli L."/>
            <person name="Harshman K."/>
            <person name="Hulo N."/>
            <person name="Cerutti L."/>
            <person name="Xenarios I."/>
            <person name="Shoemaker D."/>
            <person name="Keller L."/>
        </authorList>
    </citation>
    <scope>NUCLEOTIDE SEQUENCE [LARGE SCALE GENOMIC DNA]</scope>
</reference>
<feature type="non-terminal residue" evidence="3">
    <location>
        <position position="481"/>
    </location>
</feature>
<dbReference type="InterPro" id="IPR049012">
    <property type="entry name" value="Mutator_transp_dom"/>
</dbReference>
<dbReference type="EMBL" id="GL771865">
    <property type="protein sequence ID" value="EFZ09352.1"/>
    <property type="molecule type" value="Genomic_DNA"/>
</dbReference>
<dbReference type="AlphaFoldDB" id="E9JCV1"/>
<evidence type="ECO:0000313" key="3">
    <source>
        <dbReference type="EMBL" id="EFZ09352.1"/>
    </source>
</evidence>
<organism>
    <name type="scientific">Solenopsis invicta</name>
    <name type="common">Red imported fire ant</name>
    <name type="synonym">Solenopsis wagneri</name>
    <dbReference type="NCBI Taxonomy" id="13686"/>
    <lineage>
        <taxon>Eukaryota</taxon>
        <taxon>Metazoa</taxon>
        <taxon>Ecdysozoa</taxon>
        <taxon>Arthropoda</taxon>
        <taxon>Hexapoda</taxon>
        <taxon>Insecta</taxon>
        <taxon>Pterygota</taxon>
        <taxon>Neoptera</taxon>
        <taxon>Endopterygota</taxon>
        <taxon>Hymenoptera</taxon>
        <taxon>Apocrita</taxon>
        <taxon>Aculeata</taxon>
        <taxon>Formicoidea</taxon>
        <taxon>Formicidae</taxon>
        <taxon>Myrmicinae</taxon>
        <taxon>Solenopsis</taxon>
    </lineage>
</organism>
<proteinExistence type="predicted"/>
<sequence>MAKRKTDSSCTNSESCETSNSSARRARKTAIGSASLERETNRFARKKAEDSKQKKLATMSAAKKKRISNILCKSNENVCKGKCIVDVKVLAKNLRCSKCNERLYLDKVSGEKCTGFNSILIICCDKCKTINEVRTNKEHKCQAQQRIYSDINSAAVLGAVHSGMGCTALNKFLAVMNIPAISNDLYKWCEREVGPAIEKVAKESCRRAAEEERSLVIQNVKKLCEDLLPEIVNDIYPNLQILKSSSINNNLNYELDAALLDIVHIIISYDMGWTKRGNGRSYDSLNVEKFWIMLLAIGSVHYVTGDMIKQIMTAAKNYHGSAKAMEADAGAQLINHSQVLKDVGLKVRVVIGDEDSSTIAAVQKEIPKASAASIWYGRVAGIPVFPDPAGWAVSGPPGIFPGQGRSGGGRSSAGLVGNSPRGHGLDRPRGRSEVFPRQGSGRDEQAWHFRDGAPSEAECWAVPLSPQGIVLPWADVLVATT</sequence>
<dbReference type="HOGENOM" id="CLU_568142_0_0_1"/>
<gene>
    <name evidence="3" type="ORF">SINV_07671</name>
</gene>